<gene>
    <name evidence="1" type="ORF">FVD16_04550</name>
</gene>
<name>A0ABY3L317_9BACT</name>
<dbReference type="RefSeq" id="WP_147734584.1">
    <property type="nucleotide sequence ID" value="NZ_JANKHQ010000007.1"/>
</dbReference>
<reference evidence="1 2" key="1">
    <citation type="submission" date="2019-08" db="EMBL/GenBank/DDBJ databases">
        <title>Rapid identification of Enteric Bacteria from Whole Genome Sequences (WGS) using Average Nucleotide Identity (ANI).</title>
        <authorList>
            <person name="Lane C."/>
        </authorList>
    </citation>
    <scope>NUCLEOTIDE SEQUENCE [LARGE SCALE GENOMIC DNA]</scope>
    <source>
        <strain evidence="1 2">D4984</strain>
    </source>
</reference>
<sequence>MLNKIMNFYYRKKMKFQFKKLSDVHLIKSYIELKQLIQNADYNSIIVGSSHGECGIKAEILTDENYRYLNCCTSSQDLYRSYELIKYIAQIKQLKQVIMTYSLFNNSFALEKTKQEIRIAYINDALFNIPMRKKIDKRDINLISLIKKYAKTYTITKKRRNAFADMQFEWGGGYFMNNISAKERVATHMKNNKRNTEENIYVEKAISYCKDNNINLIIVITPVRSDFGAEANEYGDYKSHFKDIVDITGKNEIPLLFYDEKTMDDDDFGDYDHLAEQGAIKFSKILKDEICKLSL</sequence>
<organism evidence="1 2">
    <name type="scientific">Campylobacter helveticus</name>
    <dbReference type="NCBI Taxonomy" id="28898"/>
    <lineage>
        <taxon>Bacteria</taxon>
        <taxon>Pseudomonadati</taxon>
        <taxon>Campylobacterota</taxon>
        <taxon>Epsilonproteobacteria</taxon>
        <taxon>Campylobacterales</taxon>
        <taxon>Campylobacteraceae</taxon>
        <taxon>Campylobacter</taxon>
    </lineage>
</organism>
<comment type="caution">
    <text evidence="1">The sequence shown here is derived from an EMBL/GenBank/DDBJ whole genome shotgun (WGS) entry which is preliminary data.</text>
</comment>
<evidence type="ECO:0000313" key="2">
    <source>
        <dbReference type="Proteomes" id="UP000321317"/>
    </source>
</evidence>
<evidence type="ECO:0008006" key="3">
    <source>
        <dbReference type="Google" id="ProtNLM"/>
    </source>
</evidence>
<proteinExistence type="predicted"/>
<accession>A0ABY3L317</accession>
<keyword evidence="2" id="KW-1185">Reference proteome</keyword>
<protein>
    <recommendedName>
        <fullName evidence="3">SGNH/GDSL hydrolase family protein</fullName>
    </recommendedName>
</protein>
<evidence type="ECO:0000313" key="1">
    <source>
        <dbReference type="EMBL" id="TXK57497.1"/>
    </source>
</evidence>
<dbReference type="EMBL" id="VRMA01000039">
    <property type="protein sequence ID" value="TXK57497.1"/>
    <property type="molecule type" value="Genomic_DNA"/>
</dbReference>
<dbReference type="Proteomes" id="UP000321317">
    <property type="component" value="Unassembled WGS sequence"/>
</dbReference>